<keyword evidence="8" id="KW-1185">Reference proteome</keyword>
<feature type="chain" id="PRO_5041446802" description="Sushi domain-containing protein" evidence="5">
    <location>
        <begin position="20"/>
        <end position="460"/>
    </location>
</feature>
<evidence type="ECO:0000256" key="5">
    <source>
        <dbReference type="SAM" id="SignalP"/>
    </source>
</evidence>
<dbReference type="PANTHER" id="PTHR45785">
    <property type="entry name" value="COMPLEMENT FACTOR H-RELATED"/>
    <property type="match status" value="1"/>
</dbReference>
<dbReference type="Proteomes" id="UP001178461">
    <property type="component" value="Chromosome 6"/>
</dbReference>
<dbReference type="InterPro" id="IPR035976">
    <property type="entry name" value="Sushi/SCR/CCP_sf"/>
</dbReference>
<evidence type="ECO:0000256" key="2">
    <source>
        <dbReference type="ARBA" id="ARBA00022729"/>
    </source>
</evidence>
<keyword evidence="1 4" id="KW-0768">Sushi</keyword>
<sequence length="460" mass="51518">MESWLFSVLPFLLWTCCTSQNVCLEPPDIDFGEMISDEKARYLEGDRTQYKCNPGYVLEGTEWITCHGQKWTPAPRCLAPCGITKQQLDAQDLLLPGKRRRSQAIQHNQFLQFLCKEGHVITAPSVRKCIDGHMDLPLCISEMGKNCSHPPTIENGDIITLSQKQYASGSSVEFKCQKYYAMEGENRTFCNNGNWTKVPICLEPCAISLAEMESKKVQVVGQSDEHRFQNLYVQRGTSVELACKPGHAPAANYSPSAFVIRCNGEAIVYPECEEITCNPPKVAHGTFRPRRNIYHGEDLIQIQCDSGFHLADGQNIAECTRNGWSPLPRCSNAAGKCGPPPPIENGDFLGTATSEYMPGAQVQYKCQAFHNMQGNQYVQCVNGHWTDTPTCIAPCIGTEEDMNQNNIRLKWGYSAKLYTVSGDKTEFACKWGFRPDPTSPPFRALCREGKLDYPRCIPLR</sequence>
<dbReference type="InterPro" id="IPR051503">
    <property type="entry name" value="ComplSys_Reg/VirEntry_Med"/>
</dbReference>
<feature type="domain" description="Sushi" evidence="6">
    <location>
        <begin position="145"/>
        <end position="203"/>
    </location>
</feature>
<feature type="domain" description="Sushi" evidence="6">
    <location>
        <begin position="21"/>
        <end position="79"/>
    </location>
</feature>
<dbReference type="CDD" id="cd00033">
    <property type="entry name" value="CCP"/>
    <property type="match status" value="4"/>
</dbReference>
<dbReference type="PANTHER" id="PTHR45785:SF7">
    <property type="entry name" value="COMPLEMENT FACTOR H"/>
    <property type="match status" value="1"/>
</dbReference>
<organism evidence="7 8">
    <name type="scientific">Podarcis lilfordi</name>
    <name type="common">Lilford's wall lizard</name>
    <dbReference type="NCBI Taxonomy" id="74358"/>
    <lineage>
        <taxon>Eukaryota</taxon>
        <taxon>Metazoa</taxon>
        <taxon>Chordata</taxon>
        <taxon>Craniata</taxon>
        <taxon>Vertebrata</taxon>
        <taxon>Euteleostomi</taxon>
        <taxon>Lepidosauria</taxon>
        <taxon>Squamata</taxon>
        <taxon>Bifurcata</taxon>
        <taxon>Unidentata</taxon>
        <taxon>Episquamata</taxon>
        <taxon>Laterata</taxon>
        <taxon>Lacertibaenia</taxon>
        <taxon>Lacertidae</taxon>
        <taxon>Podarcis</taxon>
    </lineage>
</organism>
<dbReference type="FunFam" id="2.10.70.10:FF:000060">
    <property type="entry name" value="Complement inhibitory factor H"/>
    <property type="match status" value="1"/>
</dbReference>
<gene>
    <name evidence="7" type="ORF">PODLI_1B028182</name>
</gene>
<keyword evidence="3 4" id="KW-1015">Disulfide bond</keyword>
<dbReference type="Gene3D" id="2.10.70.10">
    <property type="entry name" value="Complement Module, domain 1"/>
    <property type="match status" value="7"/>
</dbReference>
<proteinExistence type="predicted"/>
<dbReference type="Pfam" id="PF00084">
    <property type="entry name" value="Sushi"/>
    <property type="match status" value="4"/>
</dbReference>
<feature type="domain" description="Sushi" evidence="6">
    <location>
        <begin position="335"/>
        <end position="393"/>
    </location>
</feature>
<dbReference type="AlphaFoldDB" id="A0AA35P9G2"/>
<dbReference type="EMBL" id="OX395131">
    <property type="protein sequence ID" value="CAI5776557.1"/>
    <property type="molecule type" value="Genomic_DNA"/>
</dbReference>
<dbReference type="SMART" id="SM00032">
    <property type="entry name" value="CCP"/>
    <property type="match status" value="6"/>
</dbReference>
<name>A0AA35P9G2_9SAUR</name>
<evidence type="ECO:0000256" key="3">
    <source>
        <dbReference type="ARBA" id="ARBA00023157"/>
    </source>
</evidence>
<dbReference type="InterPro" id="IPR000436">
    <property type="entry name" value="Sushi_SCR_CCP_dom"/>
</dbReference>
<evidence type="ECO:0000313" key="7">
    <source>
        <dbReference type="EMBL" id="CAI5776557.1"/>
    </source>
</evidence>
<keyword evidence="2 5" id="KW-0732">Signal</keyword>
<evidence type="ECO:0000256" key="4">
    <source>
        <dbReference type="PROSITE-ProRule" id="PRU00302"/>
    </source>
</evidence>
<evidence type="ECO:0000259" key="6">
    <source>
        <dbReference type="PROSITE" id="PS50923"/>
    </source>
</evidence>
<feature type="disulfide bond" evidence="4">
    <location>
        <begin position="147"/>
        <end position="190"/>
    </location>
</feature>
<feature type="disulfide bond" evidence="4">
    <location>
        <begin position="337"/>
        <end position="380"/>
    </location>
</feature>
<dbReference type="FunFam" id="2.10.70.10:FF:000026">
    <property type="entry name" value="Complement inhibitory factor H"/>
    <property type="match status" value="2"/>
</dbReference>
<accession>A0AA35P9G2</accession>
<feature type="domain" description="Sushi" evidence="6">
    <location>
        <begin position="275"/>
        <end position="332"/>
    </location>
</feature>
<feature type="disulfide bond" evidence="4">
    <location>
        <begin position="23"/>
        <end position="66"/>
    </location>
</feature>
<dbReference type="PROSITE" id="PS50923">
    <property type="entry name" value="SUSHI"/>
    <property type="match status" value="4"/>
</dbReference>
<evidence type="ECO:0000256" key="1">
    <source>
        <dbReference type="ARBA" id="ARBA00022659"/>
    </source>
</evidence>
<dbReference type="SUPFAM" id="SSF57535">
    <property type="entry name" value="Complement control module/SCR domain"/>
    <property type="match status" value="6"/>
</dbReference>
<protein>
    <recommendedName>
        <fullName evidence="6">Sushi domain-containing protein</fullName>
    </recommendedName>
</protein>
<comment type="caution">
    <text evidence="4">Lacks conserved residue(s) required for the propagation of feature annotation.</text>
</comment>
<feature type="signal peptide" evidence="5">
    <location>
        <begin position="1"/>
        <end position="19"/>
    </location>
</feature>
<evidence type="ECO:0000313" key="8">
    <source>
        <dbReference type="Proteomes" id="UP001178461"/>
    </source>
</evidence>
<reference evidence="7" key="1">
    <citation type="submission" date="2022-12" db="EMBL/GenBank/DDBJ databases">
        <authorList>
            <person name="Alioto T."/>
            <person name="Alioto T."/>
            <person name="Gomez Garrido J."/>
        </authorList>
    </citation>
    <scope>NUCLEOTIDE SEQUENCE</scope>
</reference>